<evidence type="ECO:0000313" key="9">
    <source>
        <dbReference type="EMBL" id="AJG19139.1"/>
    </source>
</evidence>
<dbReference type="PANTHER" id="PTHR13604">
    <property type="entry name" value="DC12-RELATED"/>
    <property type="match status" value="1"/>
</dbReference>
<dbReference type="OrthoDB" id="6192129at2"/>
<dbReference type="PANTHER" id="PTHR13604:SF0">
    <property type="entry name" value="ABASIC SITE PROCESSING PROTEIN HMCES"/>
    <property type="match status" value="1"/>
</dbReference>
<keyword evidence="2 8" id="KW-0645">Protease</keyword>
<keyword evidence="3" id="KW-0227">DNA damage</keyword>
<keyword evidence="4 8" id="KW-0378">Hydrolase</keyword>
<evidence type="ECO:0000313" key="10">
    <source>
        <dbReference type="Proteomes" id="UP000031843"/>
    </source>
</evidence>
<keyword evidence="6" id="KW-0238">DNA-binding</keyword>
<dbReference type="RefSeq" id="WP_043345801.1">
    <property type="nucleotide sequence ID" value="NZ_CP010536.1"/>
</dbReference>
<reference evidence="9 10" key="1">
    <citation type="journal article" date="2015" name="Genome Announc.">
        <title>Complete Genome Sequence of Cupriavidus basilensis 4G11, Isolated from the Oak Ridge Field Research Center Site.</title>
        <authorList>
            <person name="Ray J."/>
            <person name="Waters R.J."/>
            <person name="Skerker J.M."/>
            <person name="Kuehl J.V."/>
            <person name="Price M.N."/>
            <person name="Huang J."/>
            <person name="Chakraborty R."/>
            <person name="Arkin A.P."/>
            <person name="Deutschbauer A."/>
        </authorList>
    </citation>
    <scope>NUCLEOTIDE SEQUENCE [LARGE SCALE GENOMIC DNA]</scope>
    <source>
        <strain evidence="9">4G11</strain>
    </source>
</reference>
<dbReference type="Pfam" id="PF02586">
    <property type="entry name" value="SRAP"/>
    <property type="match status" value="1"/>
</dbReference>
<dbReference type="SUPFAM" id="SSF143081">
    <property type="entry name" value="BB1717-like"/>
    <property type="match status" value="1"/>
</dbReference>
<dbReference type="GO" id="GO:0106300">
    <property type="term" value="P:protein-DNA covalent cross-linking repair"/>
    <property type="evidence" value="ECO:0007669"/>
    <property type="project" value="InterPro"/>
</dbReference>
<evidence type="ECO:0000256" key="1">
    <source>
        <dbReference type="ARBA" id="ARBA00008136"/>
    </source>
</evidence>
<evidence type="ECO:0000256" key="4">
    <source>
        <dbReference type="ARBA" id="ARBA00022801"/>
    </source>
</evidence>
<dbReference type="InterPro" id="IPR036590">
    <property type="entry name" value="SRAP-like"/>
</dbReference>
<dbReference type="EC" id="3.4.-.-" evidence="8"/>
<gene>
    <name evidence="9" type="ORF">RR42_m1742</name>
</gene>
<dbReference type="KEGG" id="cbw:RR42_m1742"/>
<dbReference type="GO" id="GO:0016829">
    <property type="term" value="F:lyase activity"/>
    <property type="evidence" value="ECO:0007669"/>
    <property type="project" value="UniProtKB-KW"/>
</dbReference>
<dbReference type="AlphaFoldDB" id="A0A0C4YA81"/>
<evidence type="ECO:0000256" key="5">
    <source>
        <dbReference type="ARBA" id="ARBA00023124"/>
    </source>
</evidence>
<name>A0A0C4YA81_9BURK</name>
<keyword evidence="7" id="KW-0456">Lyase</keyword>
<dbReference type="GO" id="GO:0006508">
    <property type="term" value="P:proteolysis"/>
    <property type="evidence" value="ECO:0007669"/>
    <property type="project" value="UniProtKB-KW"/>
</dbReference>
<sequence length="218" mass="24989">MCNNYAPVQRQLLRDVYGIEPPMDYPPETWPDYAAPLIVADSEGSRQALVGTFGMVPKTRIPPGVAKFDTTNARSETVGEKRSFSGPWKKGQLCLVPATSFYEPFYDPDQEKPKSVRWRIWLKDQPDFAIAGLWRAWPSEAGAELFSFTMLTINSDKHPLMNRFHAPGKEKRMIVIVPRTQWDDWLRCRDTERARSFMRPYPAELMDAEPAPRAPKAL</sequence>
<keyword evidence="5" id="KW-0190">Covalent protein-DNA linkage</keyword>
<dbReference type="Proteomes" id="UP000031843">
    <property type="component" value="Chromosome main"/>
</dbReference>
<evidence type="ECO:0000256" key="6">
    <source>
        <dbReference type="ARBA" id="ARBA00023125"/>
    </source>
</evidence>
<evidence type="ECO:0000256" key="3">
    <source>
        <dbReference type="ARBA" id="ARBA00022763"/>
    </source>
</evidence>
<dbReference type="Gene3D" id="3.90.1680.10">
    <property type="entry name" value="SOS response associated peptidase-like"/>
    <property type="match status" value="1"/>
</dbReference>
<evidence type="ECO:0000256" key="2">
    <source>
        <dbReference type="ARBA" id="ARBA00022670"/>
    </source>
</evidence>
<dbReference type="STRING" id="68895.RR42_m1742"/>
<comment type="similarity">
    <text evidence="1 8">Belongs to the SOS response-associated peptidase family.</text>
</comment>
<accession>A0A0C4YA81</accession>
<protein>
    <recommendedName>
        <fullName evidence="8">Abasic site processing protein</fullName>
        <ecNumber evidence="8">3.4.-.-</ecNumber>
    </recommendedName>
</protein>
<proteinExistence type="inferred from homology"/>
<organism evidence="9 10">
    <name type="scientific">Cupriavidus basilensis</name>
    <dbReference type="NCBI Taxonomy" id="68895"/>
    <lineage>
        <taxon>Bacteria</taxon>
        <taxon>Pseudomonadati</taxon>
        <taxon>Pseudomonadota</taxon>
        <taxon>Betaproteobacteria</taxon>
        <taxon>Burkholderiales</taxon>
        <taxon>Burkholderiaceae</taxon>
        <taxon>Cupriavidus</taxon>
    </lineage>
</organism>
<evidence type="ECO:0000256" key="7">
    <source>
        <dbReference type="ARBA" id="ARBA00023239"/>
    </source>
</evidence>
<keyword evidence="10" id="KW-1185">Reference proteome</keyword>
<dbReference type="InterPro" id="IPR003738">
    <property type="entry name" value="SRAP"/>
</dbReference>
<dbReference type="EMBL" id="CP010536">
    <property type="protein sequence ID" value="AJG19139.1"/>
    <property type="molecule type" value="Genomic_DNA"/>
</dbReference>
<dbReference type="GO" id="GO:0008233">
    <property type="term" value="F:peptidase activity"/>
    <property type="evidence" value="ECO:0007669"/>
    <property type="project" value="UniProtKB-KW"/>
</dbReference>
<dbReference type="GO" id="GO:0003697">
    <property type="term" value="F:single-stranded DNA binding"/>
    <property type="evidence" value="ECO:0007669"/>
    <property type="project" value="InterPro"/>
</dbReference>
<evidence type="ECO:0000256" key="8">
    <source>
        <dbReference type="RuleBase" id="RU364100"/>
    </source>
</evidence>